<dbReference type="SUPFAM" id="SSF53927">
    <property type="entry name" value="Cytidine deaminase-like"/>
    <property type="match status" value="1"/>
</dbReference>
<dbReference type="GO" id="GO:0008270">
    <property type="term" value="F:zinc ion binding"/>
    <property type="evidence" value="ECO:0007669"/>
    <property type="project" value="InterPro"/>
</dbReference>
<dbReference type="PANTHER" id="PTHR11079:SF202">
    <property type="entry name" value="TRNA-SPECIFIC ADENOSINE DEAMINASE"/>
    <property type="match status" value="1"/>
</dbReference>
<dbReference type="NCBIfam" id="NF008113">
    <property type="entry name" value="PRK10860.1"/>
    <property type="match status" value="1"/>
</dbReference>
<dbReference type="InterPro" id="IPR028883">
    <property type="entry name" value="tRNA_aden_deaminase"/>
</dbReference>
<comment type="similarity">
    <text evidence="2">Belongs to the cytidine and deoxycytidylate deaminase family. ADAT2 subfamily.</text>
</comment>
<dbReference type="PANTHER" id="PTHR11079">
    <property type="entry name" value="CYTOSINE DEAMINASE FAMILY MEMBER"/>
    <property type="match status" value="1"/>
</dbReference>
<dbReference type="HAMAP" id="MF_00972">
    <property type="entry name" value="tRNA_aden_deaminase"/>
    <property type="match status" value="1"/>
</dbReference>
<evidence type="ECO:0000256" key="2">
    <source>
        <dbReference type="ARBA" id="ARBA00010669"/>
    </source>
</evidence>
<keyword evidence="6" id="KW-0819">tRNA processing</keyword>
<evidence type="ECO:0000256" key="6">
    <source>
        <dbReference type="ARBA" id="ARBA00022694"/>
    </source>
</evidence>
<dbReference type="FunFam" id="3.40.140.10:FF:000005">
    <property type="entry name" value="tRNA-specific adenosine deaminase"/>
    <property type="match status" value="1"/>
</dbReference>
<dbReference type="EC" id="3.5.4.33" evidence="4"/>
<evidence type="ECO:0000256" key="3">
    <source>
        <dbReference type="ARBA" id="ARBA00011738"/>
    </source>
</evidence>
<comment type="subunit">
    <text evidence="3">Homodimer.</text>
</comment>
<keyword evidence="9" id="KW-0862">Zinc</keyword>
<comment type="cofactor">
    <cofactor evidence="1">
        <name>Zn(2+)</name>
        <dbReference type="ChEBI" id="CHEBI:29105"/>
    </cofactor>
</comment>
<dbReference type="GO" id="GO:0052717">
    <property type="term" value="F:tRNA-specific adenosine-34 deaminase activity"/>
    <property type="evidence" value="ECO:0007669"/>
    <property type="project" value="UniProtKB-EC"/>
</dbReference>
<evidence type="ECO:0000256" key="4">
    <source>
        <dbReference type="ARBA" id="ARBA00012740"/>
    </source>
</evidence>
<comment type="caution">
    <text evidence="12">The sequence shown here is derived from an EMBL/GenBank/DDBJ whole genome shotgun (WGS) entry which is preliminary data.</text>
</comment>
<dbReference type="InterPro" id="IPR002125">
    <property type="entry name" value="CMP_dCMP_dom"/>
</dbReference>
<comment type="catalytic activity">
    <reaction evidence="10">
        <text>adenosine(34) in tRNA + H2O + H(+) = inosine(34) in tRNA + NH4(+)</text>
        <dbReference type="Rhea" id="RHEA:43168"/>
        <dbReference type="Rhea" id="RHEA-COMP:10373"/>
        <dbReference type="Rhea" id="RHEA-COMP:10374"/>
        <dbReference type="ChEBI" id="CHEBI:15377"/>
        <dbReference type="ChEBI" id="CHEBI:15378"/>
        <dbReference type="ChEBI" id="CHEBI:28938"/>
        <dbReference type="ChEBI" id="CHEBI:74411"/>
        <dbReference type="ChEBI" id="CHEBI:82852"/>
        <dbReference type="EC" id="3.5.4.33"/>
    </reaction>
</comment>
<dbReference type="Gene3D" id="3.40.140.10">
    <property type="entry name" value="Cytidine Deaminase, domain 2"/>
    <property type="match status" value="1"/>
</dbReference>
<evidence type="ECO:0000256" key="9">
    <source>
        <dbReference type="ARBA" id="ARBA00022833"/>
    </source>
</evidence>
<proteinExistence type="inferred from homology"/>
<keyword evidence="7" id="KW-0479">Metal-binding</keyword>
<evidence type="ECO:0000256" key="5">
    <source>
        <dbReference type="ARBA" id="ARBA00019216"/>
    </source>
</evidence>
<gene>
    <name evidence="12" type="primary">tadA_54</name>
    <name evidence="12" type="ORF">SDC9_99020</name>
</gene>
<dbReference type="PROSITE" id="PS00903">
    <property type="entry name" value="CYT_DCMP_DEAMINASES_1"/>
    <property type="match status" value="1"/>
</dbReference>
<feature type="domain" description="CMP/dCMP-type deaminase" evidence="11">
    <location>
        <begin position="5"/>
        <end position="117"/>
    </location>
</feature>
<dbReference type="AlphaFoldDB" id="A0A645AN29"/>
<dbReference type="EMBL" id="VSSQ01013781">
    <property type="protein sequence ID" value="MPM52263.1"/>
    <property type="molecule type" value="Genomic_DNA"/>
</dbReference>
<keyword evidence="8 12" id="KW-0378">Hydrolase</keyword>
<sequence>MSNIYLARDFMEMAIQEAQIAQSNNDVPIGAVIVYKGDIISKAHNKVILSNDPLAHAEMLAISAAMKSLGQKNLSECDLYVTLEPCPMCAGAIVLARIRRVYIGTEDTKTGAAGSVYNILQDQRLNHCCEVYNGIGRDKCSSLISNFFVELRDKKRKIKYE</sequence>
<evidence type="ECO:0000256" key="1">
    <source>
        <dbReference type="ARBA" id="ARBA00001947"/>
    </source>
</evidence>
<organism evidence="12">
    <name type="scientific">bioreactor metagenome</name>
    <dbReference type="NCBI Taxonomy" id="1076179"/>
    <lineage>
        <taxon>unclassified sequences</taxon>
        <taxon>metagenomes</taxon>
        <taxon>ecological metagenomes</taxon>
    </lineage>
</organism>
<protein>
    <recommendedName>
        <fullName evidence="5">tRNA-specific adenosine deaminase 2</fullName>
        <ecNumber evidence="4">3.5.4.33</ecNumber>
    </recommendedName>
</protein>
<accession>A0A645AN29</accession>
<dbReference type="Pfam" id="PF00383">
    <property type="entry name" value="dCMP_cyt_deam_1"/>
    <property type="match status" value="1"/>
</dbReference>
<dbReference type="PROSITE" id="PS51747">
    <property type="entry name" value="CYT_DCMP_DEAMINASES_2"/>
    <property type="match status" value="1"/>
</dbReference>
<reference evidence="12" key="1">
    <citation type="submission" date="2019-08" db="EMBL/GenBank/DDBJ databases">
        <authorList>
            <person name="Kucharzyk K."/>
            <person name="Murdoch R.W."/>
            <person name="Higgins S."/>
            <person name="Loffler F."/>
        </authorList>
    </citation>
    <scope>NUCLEOTIDE SEQUENCE</scope>
</reference>
<dbReference type="InterPro" id="IPR016193">
    <property type="entry name" value="Cytidine_deaminase-like"/>
</dbReference>
<evidence type="ECO:0000256" key="7">
    <source>
        <dbReference type="ARBA" id="ARBA00022723"/>
    </source>
</evidence>
<evidence type="ECO:0000313" key="12">
    <source>
        <dbReference type="EMBL" id="MPM52263.1"/>
    </source>
</evidence>
<evidence type="ECO:0000259" key="11">
    <source>
        <dbReference type="PROSITE" id="PS51747"/>
    </source>
</evidence>
<evidence type="ECO:0000256" key="10">
    <source>
        <dbReference type="ARBA" id="ARBA00048045"/>
    </source>
</evidence>
<dbReference type="CDD" id="cd01285">
    <property type="entry name" value="nucleoside_deaminase"/>
    <property type="match status" value="1"/>
</dbReference>
<dbReference type="GO" id="GO:0002100">
    <property type="term" value="P:tRNA wobble adenosine to inosine editing"/>
    <property type="evidence" value="ECO:0007669"/>
    <property type="project" value="InterPro"/>
</dbReference>
<name>A0A645AN29_9ZZZZ</name>
<dbReference type="InterPro" id="IPR016192">
    <property type="entry name" value="APOBEC/CMP_deaminase_Zn-bd"/>
</dbReference>
<evidence type="ECO:0000256" key="8">
    <source>
        <dbReference type="ARBA" id="ARBA00022801"/>
    </source>
</evidence>